<evidence type="ECO:0000313" key="13">
    <source>
        <dbReference type="Proteomes" id="UP000030854"/>
    </source>
</evidence>
<dbReference type="GO" id="GO:0008380">
    <property type="term" value="P:RNA splicing"/>
    <property type="evidence" value="ECO:0007669"/>
    <property type="project" value="UniProtKB-KW"/>
</dbReference>
<dbReference type="HOGENOM" id="CLU_003925_2_0_1"/>
<dbReference type="InterPro" id="IPR031766">
    <property type="entry name" value="RRM_occluded"/>
</dbReference>
<keyword evidence="5" id="KW-0508">mRNA splicing</keyword>
<dbReference type="GO" id="GO:0005688">
    <property type="term" value="C:U6 snRNP"/>
    <property type="evidence" value="ECO:0007669"/>
    <property type="project" value="UniProtKB-ARBA"/>
</dbReference>
<protein>
    <recommendedName>
        <fullName evidence="8">U4/U6 snRNA-associated-splicing factor PRP24</fullName>
    </recommendedName>
</protein>
<proteinExistence type="predicted"/>
<dbReference type="Gene3D" id="3.30.70.330">
    <property type="match status" value="4"/>
</dbReference>
<organism evidence="12 13">
    <name type="scientific">Uncinula necator</name>
    <name type="common">Grape powdery mildew</name>
    <dbReference type="NCBI Taxonomy" id="52586"/>
    <lineage>
        <taxon>Eukaryota</taxon>
        <taxon>Fungi</taxon>
        <taxon>Dikarya</taxon>
        <taxon>Ascomycota</taxon>
        <taxon>Pezizomycotina</taxon>
        <taxon>Leotiomycetes</taxon>
        <taxon>Erysiphales</taxon>
        <taxon>Erysiphaceae</taxon>
        <taxon>Erysiphe</taxon>
    </lineage>
</organism>
<comment type="caution">
    <text evidence="12">The sequence shown here is derived from an EMBL/GenBank/DDBJ whole genome shotgun (WGS) entry which is preliminary data.</text>
</comment>
<dbReference type="Gene3D" id="1.25.40.10">
    <property type="entry name" value="Tetratricopeptide repeat domain"/>
    <property type="match status" value="2"/>
</dbReference>
<dbReference type="SUPFAM" id="SSF48452">
    <property type="entry name" value="TPR-like"/>
    <property type="match status" value="1"/>
</dbReference>
<keyword evidence="2" id="KW-0507">mRNA processing</keyword>
<comment type="subcellular location">
    <subcellularLocation>
        <location evidence="1">Nucleus</location>
    </subcellularLocation>
</comment>
<evidence type="ECO:0000256" key="7">
    <source>
        <dbReference type="ARBA" id="ARBA00093374"/>
    </source>
</evidence>
<dbReference type="EMBL" id="JNVN01002823">
    <property type="protein sequence ID" value="KHJ31531.1"/>
    <property type="molecule type" value="Genomic_DNA"/>
</dbReference>
<keyword evidence="6" id="KW-0539">Nucleus</keyword>
<dbReference type="PROSITE" id="PS50102">
    <property type="entry name" value="RRM"/>
    <property type="match status" value="4"/>
</dbReference>
<evidence type="ECO:0000259" key="11">
    <source>
        <dbReference type="PROSITE" id="PS50102"/>
    </source>
</evidence>
<feature type="domain" description="RRM" evidence="11">
    <location>
        <begin position="572"/>
        <end position="647"/>
    </location>
</feature>
<keyword evidence="3" id="KW-0677">Repeat</keyword>
<dbReference type="GO" id="GO:0006397">
    <property type="term" value="P:mRNA processing"/>
    <property type="evidence" value="ECO:0007669"/>
    <property type="project" value="UniProtKB-KW"/>
</dbReference>
<dbReference type="AlphaFoldDB" id="A0A0B1P3K4"/>
<name>A0A0B1P3K4_UNCNE</name>
<evidence type="ECO:0000256" key="1">
    <source>
        <dbReference type="ARBA" id="ARBA00004123"/>
    </source>
</evidence>
<keyword evidence="4 9" id="KW-0694">RNA-binding</keyword>
<gene>
    <name evidence="12" type="ORF">EV44_g5606</name>
</gene>
<dbReference type="OMA" id="LWARYIL"/>
<dbReference type="STRING" id="52586.A0A0B1P3K4"/>
<feature type="region of interest" description="Disordered" evidence="10">
    <location>
        <begin position="969"/>
        <end position="1029"/>
    </location>
</feature>
<dbReference type="FunFam" id="3.30.70.330:FF:000365">
    <property type="entry name" value="U4/U6 snRNA-associated-splicing factor PRP24"/>
    <property type="match status" value="1"/>
</dbReference>
<feature type="compositionally biased region" description="Polar residues" evidence="10">
    <location>
        <begin position="988"/>
        <end position="1005"/>
    </location>
</feature>
<keyword evidence="13" id="KW-1185">Reference proteome</keyword>
<evidence type="ECO:0000256" key="2">
    <source>
        <dbReference type="ARBA" id="ARBA00022664"/>
    </source>
</evidence>
<dbReference type="SMART" id="SM00360">
    <property type="entry name" value="RRM"/>
    <property type="match status" value="4"/>
</dbReference>
<accession>A0A0B1P3K4</accession>
<dbReference type="GO" id="GO:0003723">
    <property type="term" value="F:RNA binding"/>
    <property type="evidence" value="ECO:0007669"/>
    <property type="project" value="UniProtKB-UniRule"/>
</dbReference>
<dbReference type="SUPFAM" id="SSF54928">
    <property type="entry name" value="RNA-binding domain, RBD"/>
    <property type="match status" value="3"/>
</dbReference>
<evidence type="ECO:0000256" key="8">
    <source>
        <dbReference type="ARBA" id="ARBA00093627"/>
    </source>
</evidence>
<dbReference type="PANTHER" id="PTHR10352">
    <property type="entry name" value="EUKARYOTIC TRANSLATION INITIATION FACTOR 3 SUBUNIT G"/>
    <property type="match status" value="1"/>
</dbReference>
<dbReference type="InterPro" id="IPR000504">
    <property type="entry name" value="RRM_dom"/>
</dbReference>
<feature type="domain" description="RRM" evidence="11">
    <location>
        <begin position="648"/>
        <end position="725"/>
    </location>
</feature>
<feature type="region of interest" description="Disordered" evidence="10">
    <location>
        <begin position="520"/>
        <end position="554"/>
    </location>
</feature>
<evidence type="ECO:0000313" key="12">
    <source>
        <dbReference type="EMBL" id="KHJ31531.1"/>
    </source>
</evidence>
<evidence type="ECO:0000256" key="4">
    <source>
        <dbReference type="ARBA" id="ARBA00022884"/>
    </source>
</evidence>
<evidence type="ECO:0000256" key="9">
    <source>
        <dbReference type="PROSITE-ProRule" id="PRU00176"/>
    </source>
</evidence>
<evidence type="ECO:0000256" key="6">
    <source>
        <dbReference type="ARBA" id="ARBA00023242"/>
    </source>
</evidence>
<reference evidence="12 13" key="1">
    <citation type="journal article" date="2014" name="BMC Genomics">
        <title>Adaptive genomic structural variation in the grape powdery mildew pathogen, Erysiphe necator.</title>
        <authorList>
            <person name="Jones L."/>
            <person name="Riaz S."/>
            <person name="Morales-Cruz A."/>
            <person name="Amrine K.C."/>
            <person name="McGuire B."/>
            <person name="Gubler W.D."/>
            <person name="Walker M.A."/>
            <person name="Cantu D."/>
        </authorList>
    </citation>
    <scope>NUCLEOTIDE SEQUENCE [LARGE SCALE GENOMIC DNA]</scope>
    <source>
        <strain evidence="13">c</strain>
    </source>
</reference>
<sequence>MPDPTGEEDWLALTDEIKRNASDLEKCVEVVECYKRAITIEPCSIKIWLAYCEWFWSLYEKCQTTKTGWSEEELELGKEIFNIETALDVWQQGAHATKYRLNDSHELWNRWISIELENLSESTDEGKIKHIRGLFIDRLQIPHATWDDTSQMFSSFLTKYSESTWEATMIEITKIAKEAKEIFRRREQFESKLKKAEESGSAEAVKTQILDYLSWEQNQALKKNKKGTLTKYIILCVTLFERALTSTQLTIDPTLWEDYIVFLLNTKSDHFNNELPSILSICHRGTTHCPWSGALWARYILCAEMEPLPFASIERIKHAATNTRELDRDGMNDVILFYIAWCGYLKRRTMIEGATDEDHDLAEMGLPTALEDVTQWGIRRLGKSWKGDPYFRIETILIENLTERLALEEARGLWQGLVATHADSYDFWYQYYQWEMIVRDSKKPPTLATAVLATALRHKALDWPEKMMEVYVKHCNNHENATVVLEAINMVHRVAKGVIKRREREAAMYQAEFVNPGAEADCISNQEDQESVSERNKRKRENDEIESTSKKKKTIDQATLQEKNLKRDRENTTVIVTNLPPEVTQTKVKNYFKDYAHINSLILKTEIDNKSSLALIELRTREDVQSALLKDKKYFGDRQISVIPAIGLTLYVTNFPPTADDNYFQKLFKDCGEILSIRWPSVKYRTSRRFVYITFRTLRGAEAAVQLNGLSLGDIYKLYVAYSNPNIKKDREGATAESREIHVTNLDTSLNEEDVKKTFSKYGTVQKVNILKKLSGKSKGAAFIVFETKEEASAALELDKTKLKSSVLSVEISKERNFKPIATIVNKDSKAIGIDNDTMKSPQTDLENFNTILAESKAPTSSEIAKRTITLLNIPDTINDARIRLLCSSFGEITRLVLRPDHQGAIIEFSNSISAGKSILGLENYEILPGQRLKTGTLKDLFADKNTDKTKFGQSKKLPTRLMQPAASIRRPTAPGSVKQGKKKALTQFKSSSINTENTVFSKSNDVGEDKSKKQMSNADFKALISSGK</sequence>
<comment type="function">
    <text evidence="7">Functions as a recycling factor of the spliceosome, a machinery that forms on each precursor-messenger RNA (pre-mRNA) and catalyzes the removal of introns. Chaperones the re-annealing of U4 and U6 snRNAs (small nuclear RNAs) released from previous rounds of splicing, an initial step in reforming the U4/U6-U5 tri-snRNP (small nuclear ribonucleoprotein) that can reassemble into another spliceosome complex; this step involves binding U6 and facilitating the unwinding of the U6 internal stem loop, followed by base-pairing of U6 to U4.</text>
</comment>
<dbReference type="InterPro" id="IPR011990">
    <property type="entry name" value="TPR-like_helical_dom_sf"/>
</dbReference>
<dbReference type="SMART" id="SM00386">
    <property type="entry name" value="HAT"/>
    <property type="match status" value="5"/>
</dbReference>
<dbReference type="Pfam" id="PF16842">
    <property type="entry name" value="RRM_occluded"/>
    <property type="match status" value="1"/>
</dbReference>
<dbReference type="InterPro" id="IPR035979">
    <property type="entry name" value="RBD_domain_sf"/>
</dbReference>
<dbReference type="Pfam" id="PF00076">
    <property type="entry name" value="RRM_1"/>
    <property type="match status" value="3"/>
</dbReference>
<dbReference type="FunFam" id="3.30.70.330:FF:000588">
    <property type="entry name" value="Pre-mRNA splicing factor (Prp24), putative"/>
    <property type="match status" value="1"/>
</dbReference>
<feature type="domain" description="RRM" evidence="11">
    <location>
        <begin position="867"/>
        <end position="940"/>
    </location>
</feature>
<dbReference type="CDD" id="cd00590">
    <property type="entry name" value="RRM_SF"/>
    <property type="match status" value="1"/>
</dbReference>
<evidence type="ECO:0000256" key="5">
    <source>
        <dbReference type="ARBA" id="ARBA00023187"/>
    </source>
</evidence>
<evidence type="ECO:0000256" key="3">
    <source>
        <dbReference type="ARBA" id="ARBA00022737"/>
    </source>
</evidence>
<feature type="domain" description="RRM" evidence="11">
    <location>
        <begin position="739"/>
        <end position="815"/>
    </location>
</feature>
<dbReference type="Proteomes" id="UP000030854">
    <property type="component" value="Unassembled WGS sequence"/>
</dbReference>
<dbReference type="InterPro" id="IPR012677">
    <property type="entry name" value="Nucleotide-bd_a/b_plait_sf"/>
</dbReference>
<dbReference type="InterPro" id="IPR003107">
    <property type="entry name" value="HAT"/>
</dbReference>
<evidence type="ECO:0000256" key="10">
    <source>
        <dbReference type="SAM" id="MobiDB-lite"/>
    </source>
</evidence>